<dbReference type="InterPro" id="IPR042099">
    <property type="entry name" value="ANL_N_sf"/>
</dbReference>
<dbReference type="Gene3D" id="2.30.38.10">
    <property type="entry name" value="Luciferase, Domain 3"/>
    <property type="match status" value="3"/>
</dbReference>
<dbReference type="NCBIfam" id="TIGR01733">
    <property type="entry name" value="AA-adenyl-dom"/>
    <property type="match status" value="3"/>
</dbReference>
<evidence type="ECO:0000256" key="1">
    <source>
        <dbReference type="ARBA" id="ARBA00001957"/>
    </source>
</evidence>
<dbReference type="FunFam" id="2.30.38.10:FF:000001">
    <property type="entry name" value="Non-ribosomal peptide synthetase PvdI"/>
    <property type="match status" value="2"/>
</dbReference>
<dbReference type="InterPro" id="IPR045851">
    <property type="entry name" value="AMP-bd_C_sf"/>
</dbReference>
<evidence type="ECO:0000256" key="7">
    <source>
        <dbReference type="ARBA" id="ARBA00023194"/>
    </source>
</evidence>
<keyword evidence="11" id="KW-1185">Reference proteome</keyword>
<evidence type="ECO:0000259" key="9">
    <source>
        <dbReference type="PROSITE" id="PS50075"/>
    </source>
</evidence>
<evidence type="ECO:0000313" key="10">
    <source>
        <dbReference type="EMBL" id="RED86532.1"/>
    </source>
</evidence>
<proteinExistence type="inferred from homology"/>
<keyword evidence="5" id="KW-0436">Ligase</keyword>
<dbReference type="GO" id="GO:0016874">
    <property type="term" value="F:ligase activity"/>
    <property type="evidence" value="ECO:0007669"/>
    <property type="project" value="UniProtKB-KW"/>
</dbReference>
<dbReference type="FunFam" id="3.30.300.30:FF:000010">
    <property type="entry name" value="Enterobactin synthetase component F"/>
    <property type="match status" value="3"/>
</dbReference>
<dbReference type="InterPro" id="IPR001242">
    <property type="entry name" value="Condensation_dom"/>
</dbReference>
<dbReference type="GO" id="GO:0043041">
    <property type="term" value="P:amino acid activation for nonribosomal peptide biosynthetic process"/>
    <property type="evidence" value="ECO:0007669"/>
    <property type="project" value="TreeGrafter"/>
</dbReference>
<dbReference type="GO" id="GO:0005829">
    <property type="term" value="C:cytosol"/>
    <property type="evidence" value="ECO:0007669"/>
    <property type="project" value="TreeGrafter"/>
</dbReference>
<evidence type="ECO:0000256" key="3">
    <source>
        <dbReference type="ARBA" id="ARBA00022450"/>
    </source>
</evidence>
<evidence type="ECO:0000256" key="6">
    <source>
        <dbReference type="ARBA" id="ARBA00022737"/>
    </source>
</evidence>
<keyword evidence="7" id="KW-0045">Antibiotic biosynthesis</keyword>
<comment type="caution">
    <text evidence="10">The sequence shown here is derived from an EMBL/GenBank/DDBJ whole genome shotgun (WGS) entry which is preliminary data.</text>
</comment>
<dbReference type="FunFam" id="1.10.1200.10:FF:000016">
    <property type="entry name" value="Non-ribosomal peptide synthase"/>
    <property type="match status" value="1"/>
</dbReference>
<dbReference type="Gene3D" id="3.40.50.12780">
    <property type="entry name" value="N-terminal domain of ligase-like"/>
    <property type="match status" value="1"/>
</dbReference>
<feature type="domain" description="Carrier" evidence="9">
    <location>
        <begin position="1610"/>
        <end position="1685"/>
    </location>
</feature>
<dbReference type="FunFam" id="3.40.50.12780:FF:000012">
    <property type="entry name" value="Non-ribosomal peptide synthetase"/>
    <property type="match status" value="3"/>
</dbReference>
<dbReference type="InterPro" id="IPR020806">
    <property type="entry name" value="PKS_PP-bd"/>
</dbReference>
<dbReference type="Proteomes" id="UP000256977">
    <property type="component" value="Unassembled WGS sequence"/>
</dbReference>
<dbReference type="GO" id="GO:0072330">
    <property type="term" value="P:monocarboxylic acid biosynthetic process"/>
    <property type="evidence" value="ECO:0007669"/>
    <property type="project" value="UniProtKB-ARBA"/>
</dbReference>
<evidence type="ECO:0000256" key="2">
    <source>
        <dbReference type="ARBA" id="ARBA00006432"/>
    </source>
</evidence>
<keyword evidence="6" id="KW-0677">Repeat</keyword>
<dbReference type="CDD" id="cd12117">
    <property type="entry name" value="A_NRPS_Srf_like"/>
    <property type="match status" value="1"/>
</dbReference>
<dbReference type="Gene3D" id="3.30.559.30">
    <property type="entry name" value="Nonribosomal peptide synthetase, condensation domain"/>
    <property type="match status" value="4"/>
</dbReference>
<sequence length="4011" mass="452713">MHKGDTLVELLSVNRTKHKGITFVHKKQEHHVSYDQLYERSMAYLGDLQKKGLRKGDRVVLLLQENEAFLLAFWSCLLGGIVPVPIQYATTKEQTVKFFEVWRMLDNPSLITDSEQHEHLRQFADRQGKYPLTDRERIVIYDELIQGKPGIIPDISPGDCAFIQFSSGSTGQPKGVVLTHENLLTNIRAIVGGCGATESDSSISWLPLTHDMGLIGFHLAPVYASMNQWIMPSTLFMMQPMQWMELVHRKRISMLSSPNFGYQHFLRHFKEKAAGEWDLSCVRLIYNGAEPISAHICEDFVDRLAPYGLRRNAMFPVYGLAEASLAVTFPPVEEEVVAIHLSRRALRIGEPLAMNPDDEEDRVTFVDVGFPVADCEVRISGDDHAELPEGTVGHIHIRGKNVTSGYYRMPQVNAASFTQEGWFITGDIGFMRGGRLCVTGRHKDIIFVNGQNVYPHDIEGTIEALEGIAPGRTAACGVYNERLGSEEVVYFVSHRGEPEKFADQAARIQRALNARMGIDVRNVLPVRAIPKTTSGKTQRYKLAEQFRAGEFAELAQTMTELLQANLQHKAHKSPQNATEAKLLAIWQEVLERERIGTDDAFFEIGGQSLGASHVLARIEHEFEVEVPIQRLFELATIEAMAEYIDRAEKIRIQRIEPLRERREAYPATFAQQRMVMAEQNEGVHTAYVIAGVMKIAGTLDRDAIARAFGELVARHEALRTSFHTREEGIVQIVRDRVDIAVDWRDVAAEPSEAQLQAAIQAFDLSAPPLMRVQVWSWAEDRRAVAVHIHHSVADGLAMNVLMAEFIKLIQDQPLPDLALRYSDFACWQQGGMKTETLEAGRQYWMNALQGELPVTELLTDRRRPAVKSYAGSSVKIGLDKEDVKAIQELAQRSNATLYMVLLSAYSILLAKYCGQEDVLVGSPIAGRSHNGLEQMVGMFVNMSALRSYPEGDKTYLDYLAETKEAALGAFAQQDYPFEFVVEQLGMQRDPSRNPLFEYVFVLQERLNVSGAAGGLSFEADFVEPAAVPFDLTLEALADGDDLAFTFRYATELFRVSTIERVAEHYIRILQDIVKHPGKQLKDIELLTAEEKQWLTSGWNLAFAPYPKEQTIPQLFERQAEKYPERMAVTFNGSSHSYRDINERANQLAHALLASGAGSGFVAGLMADRSVEMIVAILAILKAGGAYLPIDPTFPAERAEYMMSDSRAICMLTMGKWQERCSRLGRVMLLDDGSYDSFSRENLPSRNEAGDLAYIMYTSGSTGNPKGTCTTHANIVRVVKDTNYIAITEQDTLLQLSNYAFDGSTFDIFGALLNGAKLVLADADTVGDTNRLSELLTAEKVTVFFVTTALFNVIVEEYIDALAHVRKILFGGERASISHVRKAFQALGPGKLIHVYGPTETTVFATYYEIEQWEEQASGVPIGKPINGTGLYVMNRYGRPQPIGVPGELWISGDGLARGYLNLPDVTAEKFIPHPYEANERVYRTGDLVRWLPGGHIEFLDRIDQQVKIRGFRIELGEIEACLLAHPHLQEACVIARAAEGSPSLCAYYVANEAVNGEEIRAYLSEALPLFMVPADLIALEAMPLTSNGKINKKLLPAPDLSRGSHKAYVPPTDELERALAALWENLLQRQPIGRDDHFFDLGGHSLKATILLARIYEQFHVKVPFQQFMRMPTIQNLAALIKQGEVKAFTPLVSRENASGEYPVSPAQQRLMIQEQLEAMGTNYNMPIVLKVDGYLDPRQVEAAWEQLAAIHEPLRTSFVWRQGEMRQIVHPNARIRVHAETAEREQAEERLRSWIRPFDLEAAPLVRIYLLRISAEEQYLLIDMHHIIADGVSVQLLFNEMFRMMGGYPASRPRLQYRDYVQWLEEERHSASFRRQQQYWREQLDGELPVLNMPLDYPRREHKTYRGETLRFTVNAETGERIRAVAQRENVTVHTVLFAAYSALLYKLSGQDDFIVGSLVAGRSHPEVQDMVGMFNNFLPIRCRLPEAQTCGSWMQQLHRTLMEAYEHPDFPYDQMIADAGASVDASRNPLFDTMLVVHSQMESPDAWQFGEWRCSRYELELGQAKLDFKLDIYLVEDGALRCDLEFNTDLYAGKTMERFVRHFQIVAERLANDPDVSLAQLDVLTEREREQILCEFNSTFRPYPSEQTLVEQFERQAQLTPDRIALTHGERKWTFLEVDRLANRLARTLRRLGVRREEIIPIAAERSLEMIVGIWAILKAGGAYLPLDPHYPPERKRYILENSQAQRIVTQNQWIASLASIHAELPIIDLDDAANYDADDRPLTPVNEARDLAYVIYTSGSTGQPKGVLIEHRSVINRLNWMHRSYPIDAEDVILQKTPYTFDVSVWELFWGATKGTTLHLLAADGEKDPKQIAEAIGRHRVTTLHFVPSMLQIFLLHLEQHPEDVAKLAGLRQVFASGEALHPHQVRLFQSLLYDRFGVRLVNLYGPTEATVDVSCFDCFAEPMGQLVPIGKPIDNIQLLVVNDHLQLQPIGAAGELCIAGDGLARGYLNQPELTAQKFVDHPFADKQKLYRTGDLVRWREDGHIEYLGRLDHQVKIRGYRIECEEVAHQMGSAPGVREAIVVAHRDARSEAYLCGYYISDHEIGLAEWRARLSETLPDYMIPGFYVRLDQFPLSANGKLNRKALPLPETGIRDEAAYAEPSNEIESRLAAIWQELLGVPRIGVEDNFFSLGGHSLRAAHLVTKIHEAFHVSIALKEVFQSPTIKQLAQRIVSSERERFESIPPAEPKEAYPLSSAQKRLYVLHQMEEANTAYHLSQAIRMTGALDTAKVEAVFQRLIARHESLRTSFVWTEGEPMQRIHPQVDFSLELADAEDESARIRSFLRPFELTQAPLLRVVLIRKSADDHVLLFDMHHLIADGLSTVHLANEFIALYEGKELPPLRIQVKDYTEWQNRWLSGEQAARQERFWLGQFADGVPTLQLPTDFVRPSRKTTEGDRIVAQLSERDSQAVRDLAARHGATPYMALLAAFNVLLHKYSGQDEIVVGTPVSGRTHSELQPLIGMFVNTLALKTKILADGSYSELLAATKELTLEAFQHQDYPFERLIDQLKLERDLSRNPLFDAMFIVQNMGLPELELDEVAFAPYALDNPTAKFDLTLEVVEHGTALTLNLEYATSLFTPETAERMLRHYIRIVQSACESPDAPIDETAWMSEEEQQMILGDFNATRRAYPEDRTLLDFFETQAANRAEQVAVQWLDLSLGYRELNERANRLARTLREHGVKPDSFVPLLIERSPEMLVAILAIWKAGGAYLPVSPDFPAERIQYLLQDSGAGIVVGRAKYWLPLQESISELQSVTGIDVDSESSYADDRSNLPRAHTSRHLAYVIYTSGSTGRPKGTMIEHRSVVNRLLWMQEQYPLLPDSVILQKTPFTFDVSVWELFWWMIPGSRVALLESGGEKDPALIVKAIEKYEVSHMHFVPPMLKLFLEHFHRMGMTANLNRLAYVFASGEALQAPQVEQFQALNERFGTRLINLYGPTEATVDVSHYECGWTEPPSSVPIGKPIYNTSLLILNDRFQLQPIGVPGELCIAGDGLARGYANRPELTAQAFVDHPFLAGRKLYRTGDLARWLPDGNIQYLGRRDNQVKIRGFRIELGEIEQVLLKHEHIRECVVVVKRNKQHEDYLCGYMVASQPLSGVEVKAWLQRKVPEYMVPGYIVQLDQMPLSFNGKLDRKALPEPQGAGEGRGDASMLPNNEIERRLAAIWQELSGTETFGVHDNFFDIGGNSLLLVRAQAEIDAVYPDLVKVTDLFTYSTVFKLAEHIRSRKKLVAAEKIALISWPLVDFGSSASQQAAREYRYTPDKKAIDQLTSIAARLGVEIRDIWLAIYGYLLHERSKQQEITIQVVRQPGFVGELRQSFAQVNHFGQLIASIHESLRTDSASGIPLSEWRARVVKTREKGTLLPVFSLDGPHSLAGESDYDICIGASLSAQREIQLVLQFNAQRLNSDRMKRLLQSFVQIMHQIIEAFAADANAAVARETSRNSNGGETEQ</sequence>
<dbReference type="Gene3D" id="1.10.1200.10">
    <property type="entry name" value="ACP-like"/>
    <property type="match status" value="4"/>
</dbReference>
<dbReference type="FunFam" id="3.40.50.980:FF:000002">
    <property type="entry name" value="Enterobactin synthetase component F"/>
    <property type="match status" value="3"/>
</dbReference>
<dbReference type="SMART" id="SM00823">
    <property type="entry name" value="PKS_PP"/>
    <property type="match status" value="4"/>
</dbReference>
<dbReference type="InterPro" id="IPR010071">
    <property type="entry name" value="AA_adenyl_dom"/>
</dbReference>
<dbReference type="Gene3D" id="3.30.300.30">
    <property type="match status" value="4"/>
</dbReference>
<protein>
    <submittedName>
        <fullName evidence="10">Fengycin family lipopeptide synthetase D</fullName>
    </submittedName>
</protein>
<dbReference type="FunFam" id="1.10.1200.10:FF:000005">
    <property type="entry name" value="Nonribosomal peptide synthetase 1"/>
    <property type="match status" value="2"/>
</dbReference>
<dbReference type="GO" id="GO:0017000">
    <property type="term" value="P:antibiotic biosynthetic process"/>
    <property type="evidence" value="ECO:0007669"/>
    <property type="project" value="UniProtKB-KW"/>
</dbReference>
<dbReference type="InterPro" id="IPR036736">
    <property type="entry name" value="ACP-like_sf"/>
</dbReference>
<dbReference type="InterPro" id="IPR000873">
    <property type="entry name" value="AMP-dep_synth/lig_dom"/>
</dbReference>
<dbReference type="Pfam" id="PF00501">
    <property type="entry name" value="AMP-binding"/>
    <property type="match status" value="4"/>
</dbReference>
<dbReference type="InterPro" id="IPR023213">
    <property type="entry name" value="CAT-like_dom_sf"/>
</dbReference>
<dbReference type="InterPro" id="IPR025110">
    <property type="entry name" value="AMP-bd_C"/>
</dbReference>
<dbReference type="Pfam" id="PF13193">
    <property type="entry name" value="AMP-binding_C"/>
    <property type="match status" value="2"/>
</dbReference>
<name>A0A3D9KK26_9BACL</name>
<dbReference type="CDD" id="cd19531">
    <property type="entry name" value="LCL_NRPS-like"/>
    <property type="match status" value="3"/>
</dbReference>
<dbReference type="GO" id="GO:0008610">
    <property type="term" value="P:lipid biosynthetic process"/>
    <property type="evidence" value="ECO:0007669"/>
    <property type="project" value="UniProtKB-ARBA"/>
</dbReference>
<dbReference type="PANTHER" id="PTHR45527">
    <property type="entry name" value="NONRIBOSOMAL PEPTIDE SYNTHETASE"/>
    <property type="match status" value="1"/>
</dbReference>
<comment type="similarity">
    <text evidence="2">Belongs to the ATP-dependent AMP-binding enzyme family.</text>
</comment>
<dbReference type="Gene3D" id="3.40.50.980">
    <property type="match status" value="6"/>
</dbReference>
<comment type="cofactor">
    <cofactor evidence="1">
        <name>pantetheine 4'-phosphate</name>
        <dbReference type="ChEBI" id="CHEBI:47942"/>
    </cofactor>
</comment>
<evidence type="ECO:0000313" key="11">
    <source>
        <dbReference type="Proteomes" id="UP000256977"/>
    </source>
</evidence>
<feature type="domain" description="Carrier" evidence="9">
    <location>
        <begin position="3712"/>
        <end position="3787"/>
    </location>
</feature>
<dbReference type="SUPFAM" id="SSF52777">
    <property type="entry name" value="CoA-dependent acyltransferases"/>
    <property type="match status" value="7"/>
</dbReference>
<gene>
    <name evidence="10" type="ORF">DFP98_103387</name>
</gene>
<evidence type="ECO:0000256" key="8">
    <source>
        <dbReference type="ARBA" id="ARBA00023268"/>
    </source>
</evidence>
<dbReference type="OrthoDB" id="9765680at2"/>
<dbReference type="NCBIfam" id="NF003417">
    <property type="entry name" value="PRK04813.1"/>
    <property type="match status" value="5"/>
</dbReference>
<evidence type="ECO:0000256" key="5">
    <source>
        <dbReference type="ARBA" id="ARBA00022598"/>
    </source>
</evidence>
<dbReference type="CDD" id="cd05930">
    <property type="entry name" value="A_NRPS"/>
    <property type="match status" value="2"/>
</dbReference>
<dbReference type="PANTHER" id="PTHR45527:SF1">
    <property type="entry name" value="FATTY ACID SYNTHASE"/>
    <property type="match status" value="1"/>
</dbReference>
<dbReference type="FunFam" id="3.40.50.980:FF:000001">
    <property type="entry name" value="Non-ribosomal peptide synthetase"/>
    <property type="match status" value="3"/>
</dbReference>
<dbReference type="InterPro" id="IPR006162">
    <property type="entry name" value="Ppantetheine_attach_site"/>
</dbReference>
<keyword evidence="8" id="KW-0511">Multifunctional enzyme</keyword>
<dbReference type="GO" id="GO:0031177">
    <property type="term" value="F:phosphopantetheine binding"/>
    <property type="evidence" value="ECO:0007669"/>
    <property type="project" value="InterPro"/>
</dbReference>
<dbReference type="InterPro" id="IPR020845">
    <property type="entry name" value="AMP-binding_CS"/>
</dbReference>
<dbReference type="SUPFAM" id="SSF56801">
    <property type="entry name" value="Acetyl-CoA synthetase-like"/>
    <property type="match status" value="4"/>
</dbReference>
<dbReference type="PROSITE" id="PS00012">
    <property type="entry name" value="PHOSPHOPANTETHEINE"/>
    <property type="match status" value="1"/>
</dbReference>
<dbReference type="SUPFAM" id="SSF47336">
    <property type="entry name" value="ACP-like"/>
    <property type="match status" value="4"/>
</dbReference>
<dbReference type="InterPro" id="IPR009081">
    <property type="entry name" value="PP-bd_ACP"/>
</dbReference>
<dbReference type="Pfam" id="PF00668">
    <property type="entry name" value="Condensation"/>
    <property type="match status" value="3"/>
</dbReference>
<feature type="domain" description="Carrier" evidence="9">
    <location>
        <begin position="2663"/>
        <end position="2738"/>
    </location>
</feature>
<dbReference type="PROSITE" id="PS00455">
    <property type="entry name" value="AMP_BINDING"/>
    <property type="match status" value="4"/>
</dbReference>
<evidence type="ECO:0000256" key="4">
    <source>
        <dbReference type="ARBA" id="ARBA00022553"/>
    </source>
</evidence>
<feature type="domain" description="Carrier" evidence="9">
    <location>
        <begin position="573"/>
        <end position="648"/>
    </location>
</feature>
<keyword evidence="3" id="KW-0596">Phosphopantetheine</keyword>
<dbReference type="RefSeq" id="WP_116059643.1">
    <property type="nucleotide sequence ID" value="NZ_QRDZ01000003.1"/>
</dbReference>
<organism evidence="10 11">
    <name type="scientific">Cohnella phaseoli</name>
    <dbReference type="NCBI Taxonomy" id="456490"/>
    <lineage>
        <taxon>Bacteria</taxon>
        <taxon>Bacillati</taxon>
        <taxon>Bacillota</taxon>
        <taxon>Bacilli</taxon>
        <taxon>Bacillales</taxon>
        <taxon>Paenibacillaceae</taxon>
        <taxon>Cohnella</taxon>
    </lineage>
</organism>
<dbReference type="EMBL" id="QRDZ01000003">
    <property type="protein sequence ID" value="RED86532.1"/>
    <property type="molecule type" value="Genomic_DNA"/>
</dbReference>
<dbReference type="GO" id="GO:0044550">
    <property type="term" value="P:secondary metabolite biosynthetic process"/>
    <property type="evidence" value="ECO:0007669"/>
    <property type="project" value="UniProtKB-ARBA"/>
</dbReference>
<keyword evidence="4" id="KW-0597">Phosphoprotein</keyword>
<accession>A0A3D9KK26</accession>
<dbReference type="PROSITE" id="PS50075">
    <property type="entry name" value="CARRIER"/>
    <property type="match status" value="4"/>
</dbReference>
<dbReference type="Pfam" id="PF00550">
    <property type="entry name" value="PP-binding"/>
    <property type="match status" value="4"/>
</dbReference>
<dbReference type="Gene3D" id="3.30.559.10">
    <property type="entry name" value="Chloramphenicol acetyltransferase-like domain"/>
    <property type="match status" value="3"/>
</dbReference>
<reference evidence="10 11" key="1">
    <citation type="submission" date="2018-07" db="EMBL/GenBank/DDBJ databases">
        <title>Genomic Encyclopedia of Type Strains, Phase III (KMG-III): the genomes of soil and plant-associated and newly described type strains.</title>
        <authorList>
            <person name="Whitman W."/>
        </authorList>
    </citation>
    <scope>NUCLEOTIDE SEQUENCE [LARGE SCALE GENOMIC DNA]</scope>
    <source>
        <strain evidence="10 11">CECT 7287</strain>
    </source>
</reference>